<keyword evidence="1" id="KW-0808">Transferase</keyword>
<keyword evidence="3" id="KW-0540">Nuclease</keyword>
<dbReference type="GO" id="GO:0003964">
    <property type="term" value="F:RNA-directed DNA polymerase activity"/>
    <property type="evidence" value="ECO:0007669"/>
    <property type="project" value="UniProtKB-KW"/>
</dbReference>
<evidence type="ECO:0000313" key="8">
    <source>
        <dbReference type="EMBL" id="RVW32853.1"/>
    </source>
</evidence>
<evidence type="ECO:0000256" key="2">
    <source>
        <dbReference type="ARBA" id="ARBA00022695"/>
    </source>
</evidence>
<dbReference type="InterPro" id="IPR041373">
    <property type="entry name" value="RT_RNaseH"/>
</dbReference>
<evidence type="ECO:0000256" key="5">
    <source>
        <dbReference type="ARBA" id="ARBA00022801"/>
    </source>
</evidence>
<reference evidence="8 9" key="1">
    <citation type="journal article" date="2018" name="PLoS Genet.">
        <title>Population sequencing reveals clonal diversity and ancestral inbreeding in the grapevine cultivar Chardonnay.</title>
        <authorList>
            <person name="Roach M.J."/>
            <person name="Johnson D.L."/>
            <person name="Bohlmann J."/>
            <person name="van Vuuren H.J."/>
            <person name="Jones S.J."/>
            <person name="Pretorius I.S."/>
            <person name="Schmidt S.A."/>
            <person name="Borneman A.R."/>
        </authorList>
    </citation>
    <scope>NUCLEOTIDE SEQUENCE [LARGE SCALE GENOMIC DNA]</scope>
    <source>
        <strain evidence="9">cv. Chardonnay</strain>
        <tissue evidence="8">Leaf</tissue>
    </source>
</reference>
<dbReference type="EMBL" id="QGNW01001704">
    <property type="protein sequence ID" value="RVW32853.1"/>
    <property type="molecule type" value="Genomic_DNA"/>
</dbReference>
<evidence type="ECO:0000256" key="6">
    <source>
        <dbReference type="ARBA" id="ARBA00022918"/>
    </source>
</evidence>
<keyword evidence="6" id="KW-0695">RNA-directed DNA polymerase</keyword>
<evidence type="ECO:0000259" key="7">
    <source>
        <dbReference type="Pfam" id="PF17917"/>
    </source>
</evidence>
<evidence type="ECO:0000313" key="9">
    <source>
        <dbReference type="Proteomes" id="UP000288805"/>
    </source>
</evidence>
<comment type="caution">
    <text evidence="8">The sequence shown here is derived from an EMBL/GenBank/DDBJ whole genome shotgun (WGS) entry which is preliminary data.</text>
</comment>
<dbReference type="InterPro" id="IPR036397">
    <property type="entry name" value="RNaseH_sf"/>
</dbReference>
<evidence type="ECO:0000256" key="1">
    <source>
        <dbReference type="ARBA" id="ARBA00022679"/>
    </source>
</evidence>
<dbReference type="Proteomes" id="UP000288805">
    <property type="component" value="Unassembled WGS sequence"/>
</dbReference>
<dbReference type="PANTHER" id="PTHR48475">
    <property type="entry name" value="RIBONUCLEASE H"/>
    <property type="match status" value="1"/>
</dbReference>
<dbReference type="PANTHER" id="PTHR48475:SF1">
    <property type="entry name" value="RNASE H TYPE-1 DOMAIN-CONTAINING PROTEIN"/>
    <property type="match status" value="1"/>
</dbReference>
<dbReference type="SUPFAM" id="SSF56672">
    <property type="entry name" value="DNA/RNA polymerases"/>
    <property type="match status" value="1"/>
</dbReference>
<evidence type="ECO:0000256" key="4">
    <source>
        <dbReference type="ARBA" id="ARBA00022759"/>
    </source>
</evidence>
<dbReference type="Pfam" id="PF17917">
    <property type="entry name" value="RT_RNaseH"/>
    <property type="match status" value="1"/>
</dbReference>
<proteinExistence type="predicted"/>
<dbReference type="GO" id="GO:0004519">
    <property type="term" value="F:endonuclease activity"/>
    <property type="evidence" value="ECO:0007669"/>
    <property type="project" value="UniProtKB-KW"/>
</dbReference>
<dbReference type="InterPro" id="IPR012337">
    <property type="entry name" value="RNaseH-like_sf"/>
</dbReference>
<feature type="domain" description="Reverse transcriptase RNase H-like" evidence="7">
    <location>
        <begin position="124"/>
        <end position="175"/>
    </location>
</feature>
<keyword evidence="2" id="KW-0548">Nucleotidyltransferase</keyword>
<dbReference type="AlphaFoldDB" id="A0A438DBM1"/>
<keyword evidence="4" id="KW-0255">Endonuclease</keyword>
<evidence type="ECO:0000256" key="3">
    <source>
        <dbReference type="ARBA" id="ARBA00022722"/>
    </source>
</evidence>
<dbReference type="Gene3D" id="3.30.420.10">
    <property type="entry name" value="Ribonuclease H-like superfamily/Ribonuclease H"/>
    <property type="match status" value="1"/>
</dbReference>
<gene>
    <name evidence="8" type="ORF">CK203_107187</name>
</gene>
<accession>A0A438DBM1</accession>
<dbReference type="InterPro" id="IPR043128">
    <property type="entry name" value="Rev_trsase/Diguanyl_cyclase"/>
</dbReference>
<dbReference type="Gene3D" id="3.30.70.270">
    <property type="match status" value="1"/>
</dbReference>
<protein>
    <recommendedName>
        <fullName evidence="7">Reverse transcriptase RNase H-like domain-containing protein</fullName>
    </recommendedName>
</protein>
<organism evidence="8 9">
    <name type="scientific">Vitis vinifera</name>
    <name type="common">Grape</name>
    <dbReference type="NCBI Taxonomy" id="29760"/>
    <lineage>
        <taxon>Eukaryota</taxon>
        <taxon>Viridiplantae</taxon>
        <taxon>Streptophyta</taxon>
        <taxon>Embryophyta</taxon>
        <taxon>Tracheophyta</taxon>
        <taxon>Spermatophyta</taxon>
        <taxon>Magnoliopsida</taxon>
        <taxon>eudicotyledons</taxon>
        <taxon>Gunneridae</taxon>
        <taxon>Pentapetalae</taxon>
        <taxon>rosids</taxon>
        <taxon>Vitales</taxon>
        <taxon>Vitaceae</taxon>
        <taxon>Viteae</taxon>
        <taxon>Vitis</taxon>
    </lineage>
</organism>
<dbReference type="SUPFAM" id="SSF53098">
    <property type="entry name" value="Ribonuclease H-like"/>
    <property type="match status" value="1"/>
</dbReference>
<dbReference type="GO" id="GO:0016787">
    <property type="term" value="F:hydrolase activity"/>
    <property type="evidence" value="ECO:0007669"/>
    <property type="project" value="UniProtKB-KW"/>
</dbReference>
<keyword evidence="5" id="KW-0378">Hydrolase</keyword>
<sequence length="644" mass="73537">MLVDSTVGHSMLFFMDGVFWIQLDFDGSRGHGEDVLHYRVGAYHLAALERFFERIRQFRLRLNPKKCTFGVTYGKLLGYMCQCAFERIREYLLSPPVLVPPTLSRHLLLYLLVSDIALGMHHFCLALVWATQRPRHYMTKYPVHLISRLDPLRYLFDKPAMVGRLMRWLVLLIEFDIHYVTQKSIKGSIIVDHFASLPVSDGRAIDDDFPDEDIATMTSLSGWCMYFDGAANHSGYGIGVLLISPHGDHIPRFVHLAFSDRHPTTNNIVEYEASILELETVLELRIRQIEVFGDSNLIIASLFRDVQSVRYMETSFMCTFRVTCIDFAMAIFNMRPQTNGSVEAMNRILRESYKGWSRLLGIVLPVEIEIGSLRVTLEHHISELTPRGAAWLMDLDGNQFSEPTNVDQLKRVTLVSMLVDGSSYVSFPRPSILCIHLVVYFESEMSDLLLGTLGLILGYIPLSIEICRSSWSCMLIPTYEIHAETTTFLLSYHDPVVGLLLSHSLWIWMTRITHLMMDDLMLSSFLIYHTSGVILGHIRFQGASLEPSSQARTFRATISSQLWRSKPPSFLSFGVQSHHLFVALRLEPPSFLSYGVQSHHLFSVWRSEPPSLFSLVFRATISAQLWHSKPPSLFNLAFRATFPS</sequence>
<dbReference type="GO" id="GO:0003676">
    <property type="term" value="F:nucleic acid binding"/>
    <property type="evidence" value="ECO:0007669"/>
    <property type="project" value="InterPro"/>
</dbReference>
<name>A0A438DBM1_VITVI</name>
<dbReference type="InterPro" id="IPR043502">
    <property type="entry name" value="DNA/RNA_pol_sf"/>
</dbReference>